<evidence type="ECO:0000313" key="2">
    <source>
        <dbReference type="EMBL" id="GAA2240577.1"/>
    </source>
</evidence>
<dbReference type="EMBL" id="BAAATR010000007">
    <property type="protein sequence ID" value="GAA2240577.1"/>
    <property type="molecule type" value="Genomic_DNA"/>
</dbReference>
<protein>
    <submittedName>
        <fullName evidence="2">Uncharacterized protein</fullName>
    </submittedName>
</protein>
<evidence type="ECO:0000313" key="3">
    <source>
        <dbReference type="Proteomes" id="UP001500305"/>
    </source>
</evidence>
<reference evidence="2 3" key="1">
    <citation type="journal article" date="2019" name="Int. J. Syst. Evol. Microbiol.">
        <title>The Global Catalogue of Microorganisms (GCM) 10K type strain sequencing project: providing services to taxonomists for standard genome sequencing and annotation.</title>
        <authorList>
            <consortium name="The Broad Institute Genomics Platform"/>
            <consortium name="The Broad Institute Genome Sequencing Center for Infectious Disease"/>
            <person name="Wu L."/>
            <person name="Ma J."/>
        </authorList>
    </citation>
    <scope>NUCLEOTIDE SEQUENCE [LARGE SCALE GENOMIC DNA]</scope>
    <source>
        <strain evidence="2 3">JCM 7356</strain>
    </source>
</reference>
<gene>
    <name evidence="2" type="ORF">GCM10010430_22550</name>
</gene>
<proteinExistence type="predicted"/>
<evidence type="ECO:0000256" key="1">
    <source>
        <dbReference type="SAM" id="MobiDB-lite"/>
    </source>
</evidence>
<accession>A0ABN3DSB7</accession>
<sequence>MITMSWRDHVPHQPTPDELAQAGPADAQQQHDVEEFEHHESEEAFYEMPARAARQAA</sequence>
<feature type="region of interest" description="Disordered" evidence="1">
    <location>
        <begin position="1"/>
        <end position="57"/>
    </location>
</feature>
<feature type="compositionally biased region" description="Basic and acidic residues" evidence="1">
    <location>
        <begin position="29"/>
        <end position="42"/>
    </location>
</feature>
<dbReference type="Proteomes" id="UP001500305">
    <property type="component" value="Unassembled WGS sequence"/>
</dbReference>
<organism evidence="2 3">
    <name type="scientific">Kitasatospora cystarginea</name>
    <dbReference type="NCBI Taxonomy" id="58350"/>
    <lineage>
        <taxon>Bacteria</taxon>
        <taxon>Bacillati</taxon>
        <taxon>Actinomycetota</taxon>
        <taxon>Actinomycetes</taxon>
        <taxon>Kitasatosporales</taxon>
        <taxon>Streptomycetaceae</taxon>
        <taxon>Kitasatospora</taxon>
    </lineage>
</organism>
<feature type="compositionally biased region" description="Basic and acidic residues" evidence="1">
    <location>
        <begin position="1"/>
        <end position="11"/>
    </location>
</feature>
<keyword evidence="3" id="KW-1185">Reference proteome</keyword>
<name>A0ABN3DSB7_9ACTN</name>
<comment type="caution">
    <text evidence="2">The sequence shown here is derived from an EMBL/GenBank/DDBJ whole genome shotgun (WGS) entry which is preliminary data.</text>
</comment>